<dbReference type="GO" id="GO:0000976">
    <property type="term" value="F:transcription cis-regulatory region binding"/>
    <property type="evidence" value="ECO:0007669"/>
    <property type="project" value="TreeGrafter"/>
</dbReference>
<dbReference type="PANTHER" id="PTHR30146:SF148">
    <property type="entry name" value="HTH-TYPE TRANSCRIPTIONAL REPRESSOR PURR-RELATED"/>
    <property type="match status" value="1"/>
</dbReference>
<dbReference type="InterPro" id="IPR000843">
    <property type="entry name" value="HTH_LacI"/>
</dbReference>
<protein>
    <submittedName>
        <fullName evidence="6">LacI family transcriptional regulator</fullName>
    </submittedName>
</protein>
<dbReference type="Pfam" id="PF13377">
    <property type="entry name" value="Peripla_BP_3"/>
    <property type="match status" value="1"/>
</dbReference>
<keyword evidence="2" id="KW-0805">Transcription regulation</keyword>
<evidence type="ECO:0000313" key="6">
    <source>
        <dbReference type="EMBL" id="NMN00935.1"/>
    </source>
</evidence>
<dbReference type="PROSITE" id="PS00356">
    <property type="entry name" value="HTH_LACI_1"/>
    <property type="match status" value="1"/>
</dbReference>
<dbReference type="Gene3D" id="1.10.260.40">
    <property type="entry name" value="lambda repressor-like DNA-binding domains"/>
    <property type="match status" value="1"/>
</dbReference>
<feature type="domain" description="HTH lacI-type" evidence="5">
    <location>
        <begin position="4"/>
        <end position="63"/>
    </location>
</feature>
<dbReference type="PANTHER" id="PTHR30146">
    <property type="entry name" value="LACI-RELATED TRANSCRIPTIONAL REPRESSOR"/>
    <property type="match status" value="1"/>
</dbReference>
<dbReference type="SUPFAM" id="SSF47413">
    <property type="entry name" value="lambda repressor-like DNA-binding domains"/>
    <property type="match status" value="1"/>
</dbReference>
<accession>A0A7Y0F2N3</accession>
<organism evidence="6 7">
    <name type="scientific">Bifidobacterium moraviense</name>
    <dbReference type="NCBI Taxonomy" id="2675323"/>
    <lineage>
        <taxon>Bacteria</taxon>
        <taxon>Bacillati</taxon>
        <taxon>Actinomycetota</taxon>
        <taxon>Actinomycetes</taxon>
        <taxon>Bifidobacteriales</taxon>
        <taxon>Bifidobacteriaceae</taxon>
        <taxon>Bifidobacterium</taxon>
    </lineage>
</organism>
<dbReference type="Proteomes" id="UP000588277">
    <property type="component" value="Unassembled WGS sequence"/>
</dbReference>
<dbReference type="CDD" id="cd06267">
    <property type="entry name" value="PBP1_LacI_sugar_binding-like"/>
    <property type="match status" value="1"/>
</dbReference>
<reference evidence="6 7" key="1">
    <citation type="submission" date="2020-02" db="EMBL/GenBank/DDBJ databases">
        <title>Characterization of phylogenetic diversity of novel bifidobacterial species isolated in Czech ZOOs.</title>
        <authorList>
            <person name="Lugli G.A."/>
            <person name="Vera N.B."/>
            <person name="Ventura M."/>
        </authorList>
    </citation>
    <scope>NUCLEOTIDE SEQUENCE [LARGE SCALE GENOMIC DNA]</scope>
    <source>
        <strain evidence="6 7">DSM 109958</strain>
    </source>
</reference>
<evidence type="ECO:0000256" key="2">
    <source>
        <dbReference type="ARBA" id="ARBA00023015"/>
    </source>
</evidence>
<keyword evidence="3" id="KW-0238">DNA-binding</keyword>
<dbReference type="EMBL" id="JAAIIH010000013">
    <property type="protein sequence ID" value="NMN00935.1"/>
    <property type="molecule type" value="Genomic_DNA"/>
</dbReference>
<dbReference type="AlphaFoldDB" id="A0A7Y0F2N3"/>
<dbReference type="RefSeq" id="WP_169276023.1">
    <property type="nucleotide sequence ID" value="NZ_JAAIIH010000013.1"/>
</dbReference>
<keyword evidence="1" id="KW-0678">Repressor</keyword>
<dbReference type="SUPFAM" id="SSF53822">
    <property type="entry name" value="Periplasmic binding protein-like I"/>
    <property type="match status" value="1"/>
</dbReference>
<dbReference type="Pfam" id="PF00356">
    <property type="entry name" value="LacI"/>
    <property type="match status" value="1"/>
</dbReference>
<evidence type="ECO:0000259" key="5">
    <source>
        <dbReference type="PROSITE" id="PS50932"/>
    </source>
</evidence>
<dbReference type="GO" id="GO:0003700">
    <property type="term" value="F:DNA-binding transcription factor activity"/>
    <property type="evidence" value="ECO:0007669"/>
    <property type="project" value="TreeGrafter"/>
</dbReference>
<sequence length="339" mass="36366">MAKVTIRDVAAAAGVSAATVSRALSQPGRVTLETAQRVRRIADELGYRARAVDVDPLDVQLVGEIGALVPDLRYPIFADYLHGMQGQCDARDFVLTISSTRDSGEVERALIDRAIRRVDGLILVAPRVPDTTIRRAAGVRPVVVVNRLVRGVRSVIADDRPSIDEMVRALARLGHRSVAYVPGGTSSWQNGLRWQGLLTACQREGIRLRRLECPYDSGRAGTDASALLDGTVIDSFLERPATALVAYNDAIACACMRALASRGVRVPGDVSVVGFDDTQEGRMSAPRLATVGVDRERMGELAAARLIERVLHVGDAVDAPVVETARFMPAASLGAAPVR</sequence>
<proteinExistence type="predicted"/>
<evidence type="ECO:0000256" key="1">
    <source>
        <dbReference type="ARBA" id="ARBA00022491"/>
    </source>
</evidence>
<dbReference type="Gene3D" id="3.40.50.2300">
    <property type="match status" value="2"/>
</dbReference>
<dbReference type="InterPro" id="IPR010982">
    <property type="entry name" value="Lambda_DNA-bd_dom_sf"/>
</dbReference>
<evidence type="ECO:0000313" key="7">
    <source>
        <dbReference type="Proteomes" id="UP000588277"/>
    </source>
</evidence>
<name>A0A7Y0F2N3_9BIFI</name>
<gene>
    <name evidence="6" type="ORF">G1C96_1517</name>
</gene>
<keyword evidence="4" id="KW-0804">Transcription</keyword>
<evidence type="ECO:0000256" key="3">
    <source>
        <dbReference type="ARBA" id="ARBA00023125"/>
    </source>
</evidence>
<dbReference type="InterPro" id="IPR046335">
    <property type="entry name" value="LacI/GalR-like_sensor"/>
</dbReference>
<dbReference type="PROSITE" id="PS50932">
    <property type="entry name" value="HTH_LACI_2"/>
    <property type="match status" value="1"/>
</dbReference>
<evidence type="ECO:0000256" key="4">
    <source>
        <dbReference type="ARBA" id="ARBA00023163"/>
    </source>
</evidence>
<dbReference type="SMART" id="SM00354">
    <property type="entry name" value="HTH_LACI"/>
    <property type="match status" value="1"/>
</dbReference>
<keyword evidence="7" id="KW-1185">Reference proteome</keyword>
<comment type="caution">
    <text evidence="6">The sequence shown here is derived from an EMBL/GenBank/DDBJ whole genome shotgun (WGS) entry which is preliminary data.</text>
</comment>
<dbReference type="InterPro" id="IPR028082">
    <property type="entry name" value="Peripla_BP_I"/>
</dbReference>